<dbReference type="InterPro" id="IPR010400">
    <property type="entry name" value="PITH_dom"/>
</dbReference>
<dbReference type="GO" id="GO:0005737">
    <property type="term" value="C:cytoplasm"/>
    <property type="evidence" value="ECO:0007669"/>
    <property type="project" value="UniProtKB-ARBA"/>
</dbReference>
<accession>A0ABD6E4Y8</accession>
<dbReference type="Pfam" id="PF06201">
    <property type="entry name" value="PITH"/>
    <property type="match status" value="1"/>
</dbReference>
<evidence type="ECO:0000313" key="4">
    <source>
        <dbReference type="Proteomes" id="UP001608902"/>
    </source>
</evidence>
<name>A0ABD6E4Y8_9BILA</name>
<evidence type="ECO:0000313" key="3">
    <source>
        <dbReference type="EMBL" id="MFH4974635.1"/>
    </source>
</evidence>
<comment type="caution">
    <text evidence="3">The sequence shown here is derived from an EMBL/GenBank/DDBJ whole genome shotgun (WGS) entry which is preliminary data.</text>
</comment>
<organism evidence="3 4">
    <name type="scientific">Gnathostoma spinigerum</name>
    <dbReference type="NCBI Taxonomy" id="75299"/>
    <lineage>
        <taxon>Eukaryota</taxon>
        <taxon>Metazoa</taxon>
        <taxon>Ecdysozoa</taxon>
        <taxon>Nematoda</taxon>
        <taxon>Chromadorea</taxon>
        <taxon>Rhabditida</taxon>
        <taxon>Spirurina</taxon>
        <taxon>Gnathostomatomorpha</taxon>
        <taxon>Gnathostomatoidea</taxon>
        <taxon>Gnathostomatidae</taxon>
        <taxon>Gnathostoma</taxon>
    </lineage>
</organism>
<gene>
    <name evidence="3" type="ORF">AB6A40_001344</name>
</gene>
<reference evidence="3 4" key="1">
    <citation type="submission" date="2024-08" db="EMBL/GenBank/DDBJ databases">
        <title>Gnathostoma spinigerum genome.</title>
        <authorList>
            <person name="Gonzalez-Bertolin B."/>
            <person name="Monzon S."/>
            <person name="Zaballos A."/>
            <person name="Jimenez P."/>
            <person name="Dekumyoy P."/>
            <person name="Varona S."/>
            <person name="Cuesta I."/>
            <person name="Sumanam S."/>
            <person name="Adisakwattana P."/>
            <person name="Gasser R.B."/>
            <person name="Hernandez-Gonzalez A."/>
            <person name="Young N.D."/>
            <person name="Perteguer M.J."/>
        </authorList>
    </citation>
    <scope>NUCLEOTIDE SEQUENCE [LARGE SCALE GENOMIC DNA]</scope>
    <source>
        <strain evidence="3">AL3</strain>
        <tissue evidence="3">Liver</tissue>
    </source>
</reference>
<dbReference type="Gene3D" id="2.60.120.470">
    <property type="entry name" value="PITH domain"/>
    <property type="match status" value="1"/>
</dbReference>
<dbReference type="EMBL" id="JBGFUD010000489">
    <property type="protein sequence ID" value="MFH4974635.1"/>
    <property type="molecule type" value="Genomic_DNA"/>
</dbReference>
<dbReference type="SUPFAM" id="SSF49785">
    <property type="entry name" value="Galactose-binding domain-like"/>
    <property type="match status" value="1"/>
</dbReference>
<dbReference type="InterPro" id="IPR045099">
    <property type="entry name" value="PITH1-like"/>
</dbReference>
<dbReference type="PANTHER" id="PTHR12175">
    <property type="entry name" value="AD039 HT014 THIOREDOXIN FAMILY TRP26"/>
    <property type="match status" value="1"/>
</dbReference>
<dbReference type="Proteomes" id="UP001608902">
    <property type="component" value="Unassembled WGS sequence"/>
</dbReference>
<dbReference type="InterPro" id="IPR037047">
    <property type="entry name" value="PITH_dom_sf"/>
</dbReference>
<evidence type="ECO:0000259" key="2">
    <source>
        <dbReference type="PROSITE" id="PS51532"/>
    </source>
</evidence>
<dbReference type="AlphaFoldDB" id="A0ABD6E4Y8"/>
<dbReference type="InterPro" id="IPR008979">
    <property type="entry name" value="Galactose-bd-like_sf"/>
</dbReference>
<keyword evidence="4" id="KW-1185">Reference proteome</keyword>
<dbReference type="PANTHER" id="PTHR12175:SF1">
    <property type="entry name" value="PITH DOMAIN-CONTAINING PROTEIN 1"/>
    <property type="match status" value="1"/>
</dbReference>
<comment type="similarity">
    <text evidence="1">Belongs to the PITHD1 family.</text>
</comment>
<feature type="domain" description="PITH" evidence="2">
    <location>
        <begin position="17"/>
        <end position="190"/>
    </location>
</feature>
<dbReference type="PROSITE" id="PS51532">
    <property type="entry name" value="PITH"/>
    <property type="match status" value="1"/>
</dbReference>
<protein>
    <recommendedName>
        <fullName evidence="2">PITH domain-containing protein</fullName>
    </recommendedName>
</protein>
<evidence type="ECO:0000256" key="1">
    <source>
        <dbReference type="ARBA" id="ARBA00025788"/>
    </source>
</evidence>
<sequence length="209" mass="23363">MCSHGHNGGCGDEVANVVGAFEGSVYAMNAFIDTSRVTVLNETIDGSGVKVFKSWDRKCSREEFVESDVDEELLFNIPFTAHVKLTGILFVGDMDGTHPSRLKIFKDRPSMSFADAETAIPDQEMAIKQDSVGEIDYPLKVSKFSNVSCISLYFPSNFGADQTRLYYIGLRGEYQCDFRQAVTIANYEARPMADDHKAEHREQVFKDVC</sequence>
<proteinExistence type="inferred from homology"/>